<dbReference type="Proteomes" id="UP001328107">
    <property type="component" value="Unassembled WGS sequence"/>
</dbReference>
<feature type="compositionally biased region" description="Basic and acidic residues" evidence="1">
    <location>
        <begin position="1"/>
        <end position="10"/>
    </location>
</feature>
<dbReference type="EMBL" id="BTRK01000005">
    <property type="protein sequence ID" value="GMR56246.1"/>
    <property type="molecule type" value="Genomic_DNA"/>
</dbReference>
<organism evidence="3 4">
    <name type="scientific">Pristionchus mayeri</name>
    <dbReference type="NCBI Taxonomy" id="1317129"/>
    <lineage>
        <taxon>Eukaryota</taxon>
        <taxon>Metazoa</taxon>
        <taxon>Ecdysozoa</taxon>
        <taxon>Nematoda</taxon>
        <taxon>Chromadorea</taxon>
        <taxon>Rhabditida</taxon>
        <taxon>Rhabditina</taxon>
        <taxon>Diplogasteromorpha</taxon>
        <taxon>Diplogasteroidea</taxon>
        <taxon>Neodiplogasteridae</taxon>
        <taxon>Pristionchus</taxon>
    </lineage>
</organism>
<feature type="region of interest" description="Disordered" evidence="1">
    <location>
        <begin position="1"/>
        <end position="61"/>
    </location>
</feature>
<accession>A0AAN5D4J3</accession>
<evidence type="ECO:0000313" key="4">
    <source>
        <dbReference type="Proteomes" id="UP001328107"/>
    </source>
</evidence>
<dbReference type="EMBL" id="BTRK01000005">
    <property type="protein sequence ID" value="GMR56245.1"/>
    <property type="molecule type" value="Genomic_DNA"/>
</dbReference>
<feature type="compositionally biased region" description="Basic and acidic residues" evidence="1">
    <location>
        <begin position="45"/>
        <end position="61"/>
    </location>
</feature>
<feature type="non-terminal residue" evidence="3">
    <location>
        <position position="1"/>
    </location>
</feature>
<dbReference type="AlphaFoldDB" id="A0AAN5D4J3"/>
<sequence length="61" mass="6894">KETNGRMKQEGDEEETTKGQKRKRLFSTDEEAADGDSMIANTGSVKKENESDEKKIKSEED</sequence>
<proteinExistence type="predicted"/>
<gene>
    <name evidence="2" type="ORF">PMAYCL1PPCAC_26440</name>
    <name evidence="3" type="ORF">PMAYCL1PPCAC_26441</name>
</gene>
<evidence type="ECO:0000313" key="3">
    <source>
        <dbReference type="EMBL" id="GMR56246.1"/>
    </source>
</evidence>
<keyword evidence="4" id="KW-1185">Reference proteome</keyword>
<comment type="caution">
    <text evidence="3">The sequence shown here is derived from an EMBL/GenBank/DDBJ whole genome shotgun (WGS) entry which is preliminary data.</text>
</comment>
<reference evidence="4" key="1">
    <citation type="submission" date="2022-10" db="EMBL/GenBank/DDBJ databases">
        <title>Genome assembly of Pristionchus species.</title>
        <authorList>
            <person name="Yoshida K."/>
            <person name="Sommer R.J."/>
        </authorList>
    </citation>
    <scope>NUCLEOTIDE SEQUENCE [LARGE SCALE GENOMIC DNA]</scope>
    <source>
        <strain evidence="4">RS5460</strain>
    </source>
</reference>
<name>A0AAN5D4J3_9BILA</name>
<evidence type="ECO:0000256" key="1">
    <source>
        <dbReference type="SAM" id="MobiDB-lite"/>
    </source>
</evidence>
<evidence type="ECO:0000313" key="2">
    <source>
        <dbReference type="EMBL" id="GMR56245.1"/>
    </source>
</evidence>
<protein>
    <submittedName>
        <fullName evidence="3">Uncharacterized protein</fullName>
    </submittedName>
</protein>
<reference evidence="3" key="2">
    <citation type="submission" date="2023-06" db="EMBL/GenBank/DDBJ databases">
        <title>Genome assembly of Pristionchus species.</title>
        <authorList>
            <person name="Yoshida K."/>
            <person name="Sommer R.J."/>
        </authorList>
    </citation>
    <scope>NUCLEOTIDE SEQUENCE</scope>
    <source>
        <strain evidence="3 4">RS5460</strain>
    </source>
</reference>